<evidence type="ECO:0000313" key="7">
    <source>
        <dbReference type="Proteomes" id="UP000077037"/>
    </source>
</evidence>
<dbReference type="AlphaFoldDB" id="A0A157QPW3"/>
<protein>
    <submittedName>
        <fullName evidence="6">LysR family transcriptional regulator</fullName>
    </submittedName>
</protein>
<dbReference type="Gene3D" id="1.10.10.10">
    <property type="entry name" value="Winged helix-like DNA-binding domain superfamily/Winged helix DNA-binding domain"/>
    <property type="match status" value="1"/>
</dbReference>
<keyword evidence="3" id="KW-0238">DNA-binding</keyword>
<dbReference type="InterPro" id="IPR050176">
    <property type="entry name" value="LTTR"/>
</dbReference>
<dbReference type="PANTHER" id="PTHR30579:SF7">
    <property type="entry name" value="HTH-TYPE TRANSCRIPTIONAL REGULATOR LRHA-RELATED"/>
    <property type="match status" value="1"/>
</dbReference>
<dbReference type="GO" id="GO:0003700">
    <property type="term" value="F:DNA-binding transcription factor activity"/>
    <property type="evidence" value="ECO:0007669"/>
    <property type="project" value="InterPro"/>
</dbReference>
<organism evidence="6 7">
    <name type="scientific">Bordetella ansorpii</name>
    <dbReference type="NCBI Taxonomy" id="288768"/>
    <lineage>
        <taxon>Bacteria</taxon>
        <taxon>Pseudomonadati</taxon>
        <taxon>Pseudomonadota</taxon>
        <taxon>Betaproteobacteria</taxon>
        <taxon>Burkholderiales</taxon>
        <taxon>Alcaligenaceae</taxon>
        <taxon>Bordetella</taxon>
    </lineage>
</organism>
<evidence type="ECO:0000256" key="1">
    <source>
        <dbReference type="ARBA" id="ARBA00009437"/>
    </source>
</evidence>
<evidence type="ECO:0000259" key="5">
    <source>
        <dbReference type="PROSITE" id="PS50931"/>
    </source>
</evidence>
<dbReference type="PRINTS" id="PR00039">
    <property type="entry name" value="HTHLYSR"/>
</dbReference>
<proteinExistence type="inferred from homology"/>
<dbReference type="Gene3D" id="3.40.190.10">
    <property type="entry name" value="Periplasmic binding protein-like II"/>
    <property type="match status" value="2"/>
</dbReference>
<dbReference type="PANTHER" id="PTHR30579">
    <property type="entry name" value="TRANSCRIPTIONAL REGULATOR"/>
    <property type="match status" value="1"/>
</dbReference>
<dbReference type="SUPFAM" id="SSF53850">
    <property type="entry name" value="Periplasmic binding protein-like II"/>
    <property type="match status" value="1"/>
</dbReference>
<evidence type="ECO:0000256" key="4">
    <source>
        <dbReference type="ARBA" id="ARBA00023163"/>
    </source>
</evidence>
<dbReference type="InterPro" id="IPR036390">
    <property type="entry name" value="WH_DNA-bd_sf"/>
</dbReference>
<keyword evidence="2" id="KW-0805">Transcription regulation</keyword>
<feature type="domain" description="HTH lysR-type" evidence="5">
    <location>
        <begin position="21"/>
        <end position="78"/>
    </location>
</feature>
<dbReference type="GO" id="GO:0003677">
    <property type="term" value="F:DNA binding"/>
    <property type="evidence" value="ECO:0007669"/>
    <property type="project" value="UniProtKB-KW"/>
</dbReference>
<dbReference type="InterPro" id="IPR000847">
    <property type="entry name" value="LysR_HTH_N"/>
</dbReference>
<evidence type="ECO:0000313" key="6">
    <source>
        <dbReference type="EMBL" id="SAI47059.1"/>
    </source>
</evidence>
<gene>
    <name evidence="6" type="primary">cmpR_9</name>
    <name evidence="6" type="ORF">SAMEA1982600_03759</name>
</gene>
<dbReference type="OrthoDB" id="8809624at2"/>
<accession>A0A157QPW3</accession>
<dbReference type="InterPro" id="IPR005119">
    <property type="entry name" value="LysR_subst-bd"/>
</dbReference>
<dbReference type="PROSITE" id="PS50931">
    <property type="entry name" value="HTH_LYSR"/>
    <property type="match status" value="1"/>
</dbReference>
<dbReference type="Proteomes" id="UP000077037">
    <property type="component" value="Unassembled WGS sequence"/>
</dbReference>
<dbReference type="Pfam" id="PF03466">
    <property type="entry name" value="LysR_substrate"/>
    <property type="match status" value="1"/>
</dbReference>
<sequence length="305" mass="32737">MRRLEEPHAPSPPPAPKKKTITLAQLRTFAAIADAGSFQVAAKVLFRSQPAISQQLKQLERVLGASLLSRSQGHVAQVTAAGERFLAVVKEALDQLDGAIHAFQRAAGAPQVRLGVPADILPIVLRALGKSSTLGPDLEVTLVTGLSAQLLRGFKHQAFDVILYRSLQSVSQGLEECLLEAETLHWIADRELCIDQLPAVPLVTFPEENLYRVAAIGSLDGTSRPWSIRCTTAEIDNVRAAVRAGLGIGTLPGHLLDQNVVVLNERHGFPPLPPVRLSMAVHGQSHPLAGHVAELLAAQWSVTAE</sequence>
<evidence type="ECO:0000256" key="2">
    <source>
        <dbReference type="ARBA" id="ARBA00023015"/>
    </source>
</evidence>
<keyword evidence="4" id="KW-0804">Transcription</keyword>
<comment type="similarity">
    <text evidence="1">Belongs to the LysR transcriptional regulatory family.</text>
</comment>
<dbReference type="Pfam" id="PF00126">
    <property type="entry name" value="HTH_1"/>
    <property type="match status" value="1"/>
</dbReference>
<dbReference type="InterPro" id="IPR036388">
    <property type="entry name" value="WH-like_DNA-bd_sf"/>
</dbReference>
<name>A0A157QPW3_9BORD</name>
<reference evidence="6 7" key="1">
    <citation type="submission" date="2016-03" db="EMBL/GenBank/DDBJ databases">
        <authorList>
            <consortium name="Pathogen Informatics"/>
        </authorList>
    </citation>
    <scope>NUCLEOTIDE SEQUENCE [LARGE SCALE GENOMIC DNA]</scope>
    <source>
        <strain evidence="6 7">NCTC13364</strain>
    </source>
</reference>
<dbReference type="SUPFAM" id="SSF46785">
    <property type="entry name" value="Winged helix' DNA-binding domain"/>
    <property type="match status" value="1"/>
</dbReference>
<evidence type="ECO:0000256" key="3">
    <source>
        <dbReference type="ARBA" id="ARBA00023125"/>
    </source>
</evidence>
<dbReference type="EMBL" id="FKBS01000025">
    <property type="protein sequence ID" value="SAI47059.1"/>
    <property type="molecule type" value="Genomic_DNA"/>
</dbReference>